<accession>A0AAE3MAK5</accession>
<dbReference type="AlphaFoldDB" id="A0AAE3MAK5"/>
<keyword evidence="2" id="KW-0808">Transferase</keyword>
<feature type="domain" description="LTD" evidence="1">
    <location>
        <begin position="918"/>
        <end position="1037"/>
    </location>
</feature>
<dbReference type="Pfam" id="PF13287">
    <property type="entry name" value="Fn3_assoc"/>
    <property type="match status" value="1"/>
</dbReference>
<evidence type="ECO:0000313" key="3">
    <source>
        <dbReference type="Proteomes" id="UP001207408"/>
    </source>
</evidence>
<dbReference type="Gene3D" id="2.60.40.1260">
    <property type="entry name" value="Lamin Tail domain"/>
    <property type="match status" value="1"/>
</dbReference>
<dbReference type="Gene3D" id="2.60.120.260">
    <property type="entry name" value="Galactose-binding domain-like"/>
    <property type="match status" value="1"/>
</dbReference>
<proteinExistence type="predicted"/>
<dbReference type="RefSeq" id="WP_301197401.1">
    <property type="nucleotide sequence ID" value="NZ_JAPDPI010000001.1"/>
</dbReference>
<evidence type="ECO:0000313" key="2">
    <source>
        <dbReference type="EMBL" id="MCW3804178.1"/>
    </source>
</evidence>
<keyword evidence="2" id="KW-0418">Kinase</keyword>
<dbReference type="Proteomes" id="UP001207408">
    <property type="component" value="Unassembled WGS sequence"/>
</dbReference>
<dbReference type="NCBIfam" id="TIGR04183">
    <property type="entry name" value="Por_Secre_tail"/>
    <property type="match status" value="1"/>
</dbReference>
<dbReference type="EMBL" id="JAPDPI010000001">
    <property type="protein sequence ID" value="MCW3804178.1"/>
    <property type="molecule type" value="Genomic_DNA"/>
</dbReference>
<sequence length="1183" mass="135543">MHSTTSSKAYLITILNLLICFQLPSQIKINELVSSNSNTLMDEDGDYPDWVEFINTSENTINLATYSFTDDIENPTKWNFPDINIHPDDFLVLFTSGKNRLKQIGSWQTIINKGAHFKYLVPNSEIGNTWKDTGFNDQNWSEGASGFGYGDDDDETIIDPAISLYVRKEFEISNLEEISDIAFHIDYDDGFIAYINRIEIARDKLGTAGSPVSFDTPCDDYSHEALIYQGKQPDSFEIANVSELLKQGTNVLAIEVHNHTATSSDLSCIPFLSLGLKPKGLDIPTEYFELDKMNLHTNFKIKSLGEPVYLFNNLQMVDSVCAKYLPSDMSYGRKPDGSTNWLYFATPTPMASNTTKGYSTLTEDSVFFSMQGGYFSNTISLELYSKNGASNNIFYTTDGSSPDINSTRYQHPIQINTHSAIRARIIDTDKLPGPVTTNTYIFGQQHNLPTVCLSTSPDNLWDYNSGIYADGPNMEPDYPHFGANYWQDWEKPVHFEFYDKNGIKQVDQLAGLKIFGNYSRSHPQKSFSLFARNKYGKGAFKYKFFTDKENNEFESLVLRNSGSDYYKSHFRDGLLSSLVKEIDLEYQGFQPTVVYLNGEYWGILNLREKVNEHFISDNSYVKTDNLNILEINGLAIQGNNMRYEEMLNFITYNDLNTEDNYKTVSDIIEVDNFINYFLFETFIANGDWPGNNIKYWNTNSIRSKYRWIVFDTDFGFGLFGDELYKYNSIADALASDNPSWPNPPWSTLLFRKLTTNEDFKEKFAQKGCDYLNTYWESSKVIDQVNTIETLIDNEMEYHCERWNLDYNEWHNEVERLRIFADERPFYFRQFLGEAMGFDENYSIEVETFPSESGKVKVNSIYPGEYPFYGSYFENIPVKLKAIPNPGYKFAGWEGDVESSDTEITYPINDNYFHRAIFEPSSEENHKVIINEIFYKSTGNLKPGDWIELYNNGETTVDLKGWTLRDANKDSAYIVPSSYYLAPGDFIVFCKDIQKFKTIYPNIKNVMGNFSFGLNADGDHIRLFNQNNTLIDAVDYYPTGVWPLKSYNQSASIELSHPRLNNEKGENWMSSENGGTPGEHNQWLIDNSIHDIKNKLNASLSCAPNPITNHANITFQIRQTGKYHLDLVNINGAVVHQLSSQQYNIGIHTVYISEDQLASLKNGVYLIRLMGNRGLETIKIIKKQ</sequence>
<reference evidence="2" key="1">
    <citation type="submission" date="2022-10" db="EMBL/GenBank/DDBJ databases">
        <authorList>
            <person name="Yu W.X."/>
        </authorList>
    </citation>
    <scope>NUCLEOTIDE SEQUENCE</scope>
    <source>
        <strain evidence="2">D04</strain>
    </source>
</reference>
<keyword evidence="3" id="KW-1185">Reference proteome</keyword>
<organism evidence="2 3">
    <name type="scientific">Plebeiibacterium marinum</name>
    <dbReference type="NCBI Taxonomy" id="2992111"/>
    <lineage>
        <taxon>Bacteria</taxon>
        <taxon>Pseudomonadati</taxon>
        <taxon>Bacteroidota</taxon>
        <taxon>Bacteroidia</taxon>
        <taxon>Marinilabiliales</taxon>
        <taxon>Marinilabiliaceae</taxon>
        <taxon>Plebeiibacterium</taxon>
    </lineage>
</organism>
<dbReference type="InterPro" id="IPR044060">
    <property type="entry name" value="Bacterial_rp_domain"/>
</dbReference>
<dbReference type="InterPro" id="IPR026876">
    <property type="entry name" value="Fn3_assoc_repeat"/>
</dbReference>
<dbReference type="SUPFAM" id="SSF74853">
    <property type="entry name" value="Lamin A/C globular tail domain"/>
    <property type="match status" value="2"/>
</dbReference>
<dbReference type="Pfam" id="PF18998">
    <property type="entry name" value="Flg_new_2"/>
    <property type="match status" value="1"/>
</dbReference>
<dbReference type="Pfam" id="PF08757">
    <property type="entry name" value="CotH"/>
    <property type="match status" value="1"/>
</dbReference>
<protein>
    <submittedName>
        <fullName evidence="2">CotH kinase family protein</fullName>
    </submittedName>
</protein>
<evidence type="ECO:0000259" key="1">
    <source>
        <dbReference type="PROSITE" id="PS51841"/>
    </source>
</evidence>
<dbReference type="PROSITE" id="PS51841">
    <property type="entry name" value="LTD"/>
    <property type="match status" value="1"/>
</dbReference>
<dbReference type="GO" id="GO:0016301">
    <property type="term" value="F:kinase activity"/>
    <property type="evidence" value="ECO:0007669"/>
    <property type="project" value="UniProtKB-KW"/>
</dbReference>
<gene>
    <name evidence="2" type="ORF">OM074_01005</name>
</gene>
<dbReference type="InterPro" id="IPR014867">
    <property type="entry name" value="Spore_coat_CotH_CotH2/3/7"/>
</dbReference>
<dbReference type="InterPro" id="IPR036415">
    <property type="entry name" value="Lamin_tail_dom_sf"/>
</dbReference>
<name>A0AAE3MAK5_9BACT</name>
<comment type="caution">
    <text evidence="2">The sequence shown here is derived from an EMBL/GenBank/DDBJ whole genome shotgun (WGS) entry which is preliminary data.</text>
</comment>
<dbReference type="InterPro" id="IPR026444">
    <property type="entry name" value="Secre_tail"/>
</dbReference>
<dbReference type="Pfam" id="PF00932">
    <property type="entry name" value="LTD"/>
    <property type="match status" value="2"/>
</dbReference>
<dbReference type="InterPro" id="IPR001322">
    <property type="entry name" value="Lamin_tail_dom"/>
</dbReference>